<keyword evidence="4" id="KW-1185">Reference proteome</keyword>
<comment type="caution">
    <text evidence="3">The sequence shown here is derived from an EMBL/GenBank/DDBJ whole genome shotgun (WGS) entry which is preliminary data.</text>
</comment>
<proteinExistence type="predicted"/>
<sequence>MKIAAFCLVILVLFNSCYTYQQINPVKDEFIVSEKYEIRIGNREKQRVYVKEVKETTLLVTHGKTDMVVQKAMITESRKMKPSTEKTVLAVVAGSLALLGAMVLIVEREGGFVDGDFLDSKNP</sequence>
<protein>
    <submittedName>
        <fullName evidence="3">Uncharacterized protein</fullName>
    </submittedName>
</protein>
<reference evidence="4" key="1">
    <citation type="journal article" date="2019" name="Int. J. Syst. Evol. Microbiol.">
        <title>The Global Catalogue of Microorganisms (GCM) 10K type strain sequencing project: providing services to taxonomists for standard genome sequencing and annotation.</title>
        <authorList>
            <consortium name="The Broad Institute Genomics Platform"/>
            <consortium name="The Broad Institute Genome Sequencing Center for Infectious Disease"/>
            <person name="Wu L."/>
            <person name="Ma J."/>
        </authorList>
    </citation>
    <scope>NUCLEOTIDE SEQUENCE [LARGE SCALE GENOMIC DNA]</scope>
    <source>
        <strain evidence="4">JCM 3389</strain>
    </source>
</reference>
<accession>A0ABW4Y2C6</accession>
<evidence type="ECO:0000313" key="4">
    <source>
        <dbReference type="Proteomes" id="UP001597342"/>
    </source>
</evidence>
<feature type="signal peptide" evidence="2">
    <location>
        <begin position="1"/>
        <end position="21"/>
    </location>
</feature>
<keyword evidence="1" id="KW-0812">Transmembrane</keyword>
<gene>
    <name evidence="3" type="ORF">ACFSJE_17945</name>
</gene>
<organism evidence="3 4">
    <name type="scientific">Flagellimonas iocasae</name>
    <dbReference type="NCBI Taxonomy" id="2055905"/>
    <lineage>
        <taxon>Bacteria</taxon>
        <taxon>Pseudomonadati</taxon>
        <taxon>Bacteroidota</taxon>
        <taxon>Flavobacteriia</taxon>
        <taxon>Flavobacteriales</taxon>
        <taxon>Flavobacteriaceae</taxon>
        <taxon>Flagellimonas</taxon>
    </lineage>
</organism>
<feature type="chain" id="PRO_5045851490" evidence="2">
    <location>
        <begin position="22"/>
        <end position="123"/>
    </location>
</feature>
<dbReference type="RefSeq" id="WP_379832246.1">
    <property type="nucleotide sequence ID" value="NZ_JBHUHU010000005.1"/>
</dbReference>
<evidence type="ECO:0000313" key="3">
    <source>
        <dbReference type="EMBL" id="MFD2101679.1"/>
    </source>
</evidence>
<dbReference type="Proteomes" id="UP001597342">
    <property type="component" value="Unassembled WGS sequence"/>
</dbReference>
<feature type="transmembrane region" description="Helical" evidence="1">
    <location>
        <begin position="87"/>
        <end position="106"/>
    </location>
</feature>
<keyword evidence="2" id="KW-0732">Signal</keyword>
<name>A0ABW4Y2C6_9FLAO</name>
<evidence type="ECO:0000256" key="2">
    <source>
        <dbReference type="SAM" id="SignalP"/>
    </source>
</evidence>
<keyword evidence="1" id="KW-0472">Membrane</keyword>
<dbReference type="EMBL" id="JBHUHU010000005">
    <property type="protein sequence ID" value="MFD2101679.1"/>
    <property type="molecule type" value="Genomic_DNA"/>
</dbReference>
<evidence type="ECO:0000256" key="1">
    <source>
        <dbReference type="SAM" id="Phobius"/>
    </source>
</evidence>
<keyword evidence="1" id="KW-1133">Transmembrane helix</keyword>